<dbReference type="CDD" id="cd05380">
    <property type="entry name" value="CAP_euk"/>
    <property type="match status" value="1"/>
</dbReference>
<gene>
    <name evidence="7" type="primary">106085691</name>
</gene>
<keyword evidence="3" id="KW-0964">Secreted</keyword>
<dbReference type="GO" id="GO:0005576">
    <property type="term" value="C:extracellular region"/>
    <property type="evidence" value="ECO:0007669"/>
    <property type="project" value="UniProtKB-SubCell"/>
</dbReference>
<dbReference type="EnsemblMetazoa" id="SCAU011709-RA">
    <property type="protein sequence ID" value="SCAU011709-PA"/>
    <property type="gene ID" value="SCAU011709"/>
</dbReference>
<dbReference type="InterPro" id="IPR014044">
    <property type="entry name" value="CAP_dom"/>
</dbReference>
<comment type="similarity">
    <text evidence="2">Belongs to the CRISP family.</text>
</comment>
<dbReference type="AlphaFoldDB" id="A0A1I8PW95"/>
<dbReference type="InterPro" id="IPR034763">
    <property type="entry name" value="P14a_insect"/>
</dbReference>
<dbReference type="PIRSF" id="PIRSF038921">
    <property type="entry name" value="P14a"/>
    <property type="match status" value="1"/>
</dbReference>
<dbReference type="OrthoDB" id="414826at2759"/>
<feature type="domain" description="SCP" evidence="6">
    <location>
        <begin position="57"/>
        <end position="218"/>
    </location>
</feature>
<evidence type="ECO:0000256" key="3">
    <source>
        <dbReference type="ARBA" id="ARBA00022525"/>
    </source>
</evidence>
<name>A0A1I8PW95_STOCA</name>
<evidence type="ECO:0000256" key="2">
    <source>
        <dbReference type="ARBA" id="ARBA00009923"/>
    </source>
</evidence>
<dbReference type="InterPro" id="IPR002413">
    <property type="entry name" value="V5_allergen-like"/>
</dbReference>
<dbReference type="Proteomes" id="UP000095300">
    <property type="component" value="Unassembled WGS sequence"/>
</dbReference>
<evidence type="ECO:0000259" key="6">
    <source>
        <dbReference type="SMART" id="SM00198"/>
    </source>
</evidence>
<dbReference type="PANTHER" id="PTHR10334">
    <property type="entry name" value="CYSTEINE-RICH SECRETORY PROTEIN-RELATED"/>
    <property type="match status" value="1"/>
</dbReference>
<dbReference type="SUPFAM" id="SSF55797">
    <property type="entry name" value="PR-1-like"/>
    <property type="match status" value="1"/>
</dbReference>
<proteinExistence type="inferred from homology"/>
<dbReference type="SMART" id="SM00198">
    <property type="entry name" value="SCP"/>
    <property type="match status" value="1"/>
</dbReference>
<evidence type="ECO:0000313" key="7">
    <source>
        <dbReference type="EnsemblMetazoa" id="SCAU011709-PA"/>
    </source>
</evidence>
<dbReference type="VEuPathDB" id="VectorBase:SCAU011709"/>
<dbReference type="InterPro" id="IPR001283">
    <property type="entry name" value="CRISP-related"/>
</dbReference>
<feature type="chain" id="PRO_5009327338" description="SCP domain-containing protein" evidence="5">
    <location>
        <begin position="20"/>
        <end position="254"/>
    </location>
</feature>
<protein>
    <recommendedName>
        <fullName evidence="6">SCP domain-containing protein</fullName>
    </recommendedName>
</protein>
<dbReference type="KEGG" id="scac:106085691"/>
<dbReference type="STRING" id="35570.A0A1I8PW95"/>
<sequence>MKQIFAFLGLICMIGLAKSTDYCDPNLCSEGTHIACGHSGEFAASCPANAEIFNITEPFKDFLLKYHNEKRNYIAGGNDPNHDAACHMGTMQWDDELAALAHYNVLQCKMEHDDCHDTLDYHASGQNLAERWYTGAPNMDKLFQQSVDMWYNEVQYSNRDYIKSYKRNKEHAIGHFTVMMYQNNVRMGCAAAKYGDENPKNKQYFLLACNYANTNWVGWPIYNSCSEPATACTTGTNPDYPNLCSLEEYYDFNA</sequence>
<organism evidence="7 8">
    <name type="scientific">Stomoxys calcitrans</name>
    <name type="common">Stable fly</name>
    <name type="synonym">Conops calcitrans</name>
    <dbReference type="NCBI Taxonomy" id="35570"/>
    <lineage>
        <taxon>Eukaryota</taxon>
        <taxon>Metazoa</taxon>
        <taxon>Ecdysozoa</taxon>
        <taxon>Arthropoda</taxon>
        <taxon>Hexapoda</taxon>
        <taxon>Insecta</taxon>
        <taxon>Pterygota</taxon>
        <taxon>Neoptera</taxon>
        <taxon>Endopterygota</taxon>
        <taxon>Diptera</taxon>
        <taxon>Brachycera</taxon>
        <taxon>Muscomorpha</taxon>
        <taxon>Muscoidea</taxon>
        <taxon>Muscidae</taxon>
        <taxon>Stomoxys</taxon>
    </lineage>
</organism>
<feature type="signal peptide" evidence="5">
    <location>
        <begin position="1"/>
        <end position="19"/>
    </location>
</feature>
<keyword evidence="4 5" id="KW-0732">Signal</keyword>
<evidence type="ECO:0000256" key="4">
    <source>
        <dbReference type="ARBA" id="ARBA00022729"/>
    </source>
</evidence>
<evidence type="ECO:0000256" key="1">
    <source>
        <dbReference type="ARBA" id="ARBA00004613"/>
    </source>
</evidence>
<comment type="subcellular location">
    <subcellularLocation>
        <location evidence="1">Secreted</location>
    </subcellularLocation>
</comment>
<dbReference type="InterPro" id="IPR035940">
    <property type="entry name" value="CAP_sf"/>
</dbReference>
<dbReference type="Pfam" id="PF00188">
    <property type="entry name" value="CAP"/>
    <property type="match status" value="1"/>
</dbReference>
<dbReference type="Gene3D" id="3.40.33.10">
    <property type="entry name" value="CAP"/>
    <property type="match status" value="1"/>
</dbReference>
<accession>A0A1I8PW95</accession>
<evidence type="ECO:0000256" key="5">
    <source>
        <dbReference type="SAM" id="SignalP"/>
    </source>
</evidence>
<keyword evidence="8" id="KW-1185">Reference proteome</keyword>
<dbReference type="PRINTS" id="PR00838">
    <property type="entry name" value="V5ALLERGEN"/>
</dbReference>
<evidence type="ECO:0000313" key="8">
    <source>
        <dbReference type="Proteomes" id="UP000095300"/>
    </source>
</evidence>
<reference evidence="7" key="1">
    <citation type="submission" date="2020-05" db="UniProtKB">
        <authorList>
            <consortium name="EnsemblMetazoa"/>
        </authorList>
    </citation>
    <scope>IDENTIFICATION</scope>
    <source>
        <strain evidence="7">USDA</strain>
    </source>
</reference>